<dbReference type="SUPFAM" id="SSF55681">
    <property type="entry name" value="Class II aaRS and biotin synthetases"/>
    <property type="match status" value="1"/>
</dbReference>
<dbReference type="GO" id="GO:0006433">
    <property type="term" value="P:prolyl-tRNA aminoacylation"/>
    <property type="evidence" value="ECO:0007669"/>
    <property type="project" value="InterPro"/>
</dbReference>
<dbReference type="HAMAP" id="MF_01571">
    <property type="entry name" value="Pro_tRNA_synth_type3"/>
    <property type="match status" value="1"/>
</dbReference>
<evidence type="ECO:0000313" key="10">
    <source>
        <dbReference type="EMBL" id="CAE0445828.1"/>
    </source>
</evidence>
<dbReference type="InterPro" id="IPR004154">
    <property type="entry name" value="Anticodon-bd"/>
</dbReference>
<dbReference type="EMBL" id="HBIN01020685">
    <property type="protein sequence ID" value="CAE0445828.1"/>
    <property type="molecule type" value="Transcribed_RNA"/>
</dbReference>
<dbReference type="Pfam" id="PF03129">
    <property type="entry name" value="HGTP_anticodon"/>
    <property type="match status" value="1"/>
</dbReference>
<evidence type="ECO:0000256" key="4">
    <source>
        <dbReference type="ARBA" id="ARBA00022840"/>
    </source>
</evidence>
<dbReference type="PRINTS" id="PR01046">
    <property type="entry name" value="TRNASYNTHPRO"/>
</dbReference>
<dbReference type="GO" id="GO:0004827">
    <property type="term" value="F:proline-tRNA ligase activity"/>
    <property type="evidence" value="ECO:0007669"/>
    <property type="project" value="UniProtKB-EC"/>
</dbReference>
<dbReference type="FunFam" id="3.40.50.800:FF:000005">
    <property type="entry name" value="bifunctional glutamate/proline--tRNA ligase"/>
    <property type="match status" value="1"/>
</dbReference>
<sequence length="516" mass="59408">MGKKETGLKITASKDEDFAKWYSEVVVKSEMIGYYPDVSGCYILRPLAYRIWENIQNFFDAEIKELGVEPCYFPMFISQRALETEKDHVEGFAPEVAWVTRSGNSELENPIAIRPTSETIMYPSFAKWVRSHRDLPIRLNQWTNVVRWEFKNPTPFIRTREFLWQEGHTAFANKEEADKEVIQILDLYARVYEEILAVPVIKGRKSEKEKFAGGDFTTTSEAFIPANGRAVQGATSHSLGQNFSKMFGITFSNENDEEEYAWQNSWGLSTRVIGVMVMVHGDNKGLVLPPRAAPWQVVCIPITSTKTPPEESKQIYDFMDEMYKKFKANGIRCKFDDRSNRSAGWKFNYWEQKGVPLRIEMGPKDLNNKKAVLVRRDTGAKEEVSTDELEKRVPELLAQIQTDMLEKARRDRDERISIVFTWKEFVEALGKGNMVLAPWCLTTESEEWVKEETKRIFMEKAPEEEQKSEEEKAKGLTGAAKTLCIPFNQPPLPEGTPCFTDNGKPAKEWCLWGRSY</sequence>
<dbReference type="EC" id="6.1.1.15" evidence="1"/>
<protein>
    <recommendedName>
        <fullName evidence="1">proline--tRNA ligase</fullName>
        <ecNumber evidence="1">6.1.1.15</ecNumber>
    </recommendedName>
    <alternativeName>
        <fullName evidence="7">Prolyl-tRNA synthetase</fullName>
    </alternativeName>
</protein>
<dbReference type="GO" id="GO:0005737">
    <property type="term" value="C:cytoplasm"/>
    <property type="evidence" value="ECO:0007669"/>
    <property type="project" value="InterPro"/>
</dbReference>
<evidence type="ECO:0000256" key="2">
    <source>
        <dbReference type="ARBA" id="ARBA00022598"/>
    </source>
</evidence>
<dbReference type="Pfam" id="PF00587">
    <property type="entry name" value="tRNA-synt_2b"/>
    <property type="match status" value="1"/>
</dbReference>
<dbReference type="CDD" id="cd00778">
    <property type="entry name" value="ProRS_core_arch_euk"/>
    <property type="match status" value="1"/>
</dbReference>
<dbReference type="SUPFAM" id="SSF64586">
    <property type="entry name" value="C-terminal domain of ProRS"/>
    <property type="match status" value="1"/>
</dbReference>
<accession>A0A7S3V1R3</accession>
<keyword evidence="5" id="KW-0648">Protein biosynthesis</keyword>
<dbReference type="NCBIfam" id="TIGR00408">
    <property type="entry name" value="proS_fam_I"/>
    <property type="match status" value="1"/>
</dbReference>
<dbReference type="FunFam" id="3.30.110.30:FF:000001">
    <property type="entry name" value="Bifunctional glutamate/proline--tRNA ligase"/>
    <property type="match status" value="1"/>
</dbReference>
<reference evidence="10" key="1">
    <citation type="submission" date="2021-01" db="EMBL/GenBank/DDBJ databases">
        <authorList>
            <person name="Corre E."/>
            <person name="Pelletier E."/>
            <person name="Niang G."/>
            <person name="Scheremetjew M."/>
            <person name="Finn R."/>
            <person name="Kale V."/>
            <person name="Holt S."/>
            <person name="Cochrane G."/>
            <person name="Meng A."/>
            <person name="Brown T."/>
            <person name="Cohen L."/>
        </authorList>
    </citation>
    <scope>NUCLEOTIDE SEQUENCE</scope>
    <source>
        <strain evidence="10">GSBS06</strain>
    </source>
</reference>
<dbReference type="Gene3D" id="3.30.110.30">
    <property type="entry name" value="C-terminal domain of ProRS"/>
    <property type="match status" value="1"/>
</dbReference>
<dbReference type="FunFam" id="3.30.930.10:FF:000007">
    <property type="entry name" value="Bifunctional glutamate/proline--tRNA ligase"/>
    <property type="match status" value="1"/>
</dbReference>
<dbReference type="InterPro" id="IPR033721">
    <property type="entry name" value="ProRS_core_arch_euk"/>
</dbReference>
<dbReference type="InterPro" id="IPR002316">
    <property type="entry name" value="Pro-tRNA-ligase_IIa"/>
</dbReference>
<dbReference type="InterPro" id="IPR017449">
    <property type="entry name" value="Pro-tRNA_synth_II"/>
</dbReference>
<dbReference type="PROSITE" id="PS50862">
    <property type="entry name" value="AA_TRNA_LIGASE_II"/>
    <property type="match status" value="1"/>
</dbReference>
<evidence type="ECO:0000256" key="5">
    <source>
        <dbReference type="ARBA" id="ARBA00022917"/>
    </source>
</evidence>
<organism evidence="10">
    <name type="scientific">Aplanochytrium stocchinoi</name>
    <dbReference type="NCBI Taxonomy" id="215587"/>
    <lineage>
        <taxon>Eukaryota</taxon>
        <taxon>Sar</taxon>
        <taxon>Stramenopiles</taxon>
        <taxon>Bigyra</taxon>
        <taxon>Labyrinthulomycetes</taxon>
        <taxon>Thraustochytrida</taxon>
        <taxon>Thraustochytriidae</taxon>
        <taxon>Aplanochytrium</taxon>
    </lineage>
</organism>
<dbReference type="GO" id="GO:0005524">
    <property type="term" value="F:ATP binding"/>
    <property type="evidence" value="ECO:0007669"/>
    <property type="project" value="UniProtKB-KW"/>
</dbReference>
<dbReference type="PANTHER" id="PTHR43382:SF2">
    <property type="entry name" value="BIFUNCTIONAL GLUTAMATE_PROLINE--TRNA LIGASE"/>
    <property type="match status" value="1"/>
</dbReference>
<dbReference type="InterPro" id="IPR004499">
    <property type="entry name" value="Pro-tRNA-ligase_IIa_arc-type"/>
</dbReference>
<dbReference type="SUPFAM" id="SSF52954">
    <property type="entry name" value="Class II aaRS ABD-related"/>
    <property type="match status" value="1"/>
</dbReference>
<keyword evidence="4" id="KW-0067">ATP-binding</keyword>
<feature type="domain" description="Aminoacyl-transfer RNA synthetases class-II family profile" evidence="9">
    <location>
        <begin position="40"/>
        <end position="289"/>
    </location>
</feature>
<dbReference type="InterPro" id="IPR036621">
    <property type="entry name" value="Anticodon-bd_dom_sf"/>
</dbReference>
<evidence type="ECO:0000256" key="8">
    <source>
        <dbReference type="ARBA" id="ARBA00047671"/>
    </source>
</evidence>
<dbReference type="InterPro" id="IPR045864">
    <property type="entry name" value="aa-tRNA-synth_II/BPL/LPL"/>
</dbReference>
<evidence type="ECO:0000256" key="6">
    <source>
        <dbReference type="ARBA" id="ARBA00023146"/>
    </source>
</evidence>
<keyword evidence="2" id="KW-0436">Ligase</keyword>
<evidence type="ECO:0000256" key="7">
    <source>
        <dbReference type="ARBA" id="ARBA00029731"/>
    </source>
</evidence>
<keyword evidence="3" id="KW-0547">Nucleotide-binding</keyword>
<dbReference type="GO" id="GO:0017101">
    <property type="term" value="C:aminoacyl-tRNA synthetase multienzyme complex"/>
    <property type="evidence" value="ECO:0007669"/>
    <property type="project" value="TreeGrafter"/>
</dbReference>
<dbReference type="InterPro" id="IPR002314">
    <property type="entry name" value="aa-tRNA-synt_IIb"/>
</dbReference>
<name>A0A7S3V1R3_9STRA</name>
<dbReference type="AlphaFoldDB" id="A0A7S3V1R3"/>
<dbReference type="CDD" id="cd00862">
    <property type="entry name" value="ProRS_anticodon_zinc"/>
    <property type="match status" value="1"/>
</dbReference>
<dbReference type="PANTHER" id="PTHR43382">
    <property type="entry name" value="PROLYL-TRNA SYNTHETASE"/>
    <property type="match status" value="1"/>
</dbReference>
<gene>
    <name evidence="10" type="ORF">ASTO00021_LOCUS15832</name>
</gene>
<dbReference type="Pfam" id="PF09180">
    <property type="entry name" value="ProRS-C_1"/>
    <property type="match status" value="1"/>
</dbReference>
<evidence type="ECO:0000259" key="9">
    <source>
        <dbReference type="PROSITE" id="PS50862"/>
    </source>
</evidence>
<evidence type="ECO:0000256" key="3">
    <source>
        <dbReference type="ARBA" id="ARBA00022741"/>
    </source>
</evidence>
<evidence type="ECO:0000256" key="1">
    <source>
        <dbReference type="ARBA" id="ARBA00012831"/>
    </source>
</evidence>
<keyword evidence="6" id="KW-0030">Aminoacyl-tRNA synthetase</keyword>
<dbReference type="InterPro" id="IPR016061">
    <property type="entry name" value="Pro-tRNA_ligase_II_C"/>
</dbReference>
<dbReference type="Gene3D" id="3.40.50.800">
    <property type="entry name" value="Anticodon-binding domain"/>
    <property type="match status" value="1"/>
</dbReference>
<dbReference type="SMART" id="SM00946">
    <property type="entry name" value="ProRS-C_1"/>
    <property type="match status" value="1"/>
</dbReference>
<comment type="catalytic activity">
    <reaction evidence="8">
        <text>tRNA(Pro) + L-proline + ATP = L-prolyl-tRNA(Pro) + AMP + diphosphate</text>
        <dbReference type="Rhea" id="RHEA:14305"/>
        <dbReference type="Rhea" id="RHEA-COMP:9700"/>
        <dbReference type="Rhea" id="RHEA-COMP:9702"/>
        <dbReference type="ChEBI" id="CHEBI:30616"/>
        <dbReference type="ChEBI" id="CHEBI:33019"/>
        <dbReference type="ChEBI" id="CHEBI:60039"/>
        <dbReference type="ChEBI" id="CHEBI:78442"/>
        <dbReference type="ChEBI" id="CHEBI:78532"/>
        <dbReference type="ChEBI" id="CHEBI:456215"/>
        <dbReference type="EC" id="6.1.1.15"/>
    </reaction>
</comment>
<dbReference type="Gene3D" id="3.30.930.10">
    <property type="entry name" value="Bira Bifunctional Protein, Domain 2"/>
    <property type="match status" value="1"/>
</dbReference>
<dbReference type="InterPro" id="IPR006195">
    <property type="entry name" value="aa-tRNA-synth_II"/>
</dbReference>
<proteinExistence type="inferred from homology"/>